<dbReference type="EMBL" id="CP091521">
    <property type="protein sequence ID" value="UOP05754.1"/>
    <property type="molecule type" value="Genomic_DNA"/>
</dbReference>
<feature type="signal peptide" evidence="2">
    <location>
        <begin position="1"/>
        <end position="18"/>
    </location>
</feature>
<feature type="chain" id="PRO_5035932236" description="Lipoprotein" evidence="2">
    <location>
        <begin position="19"/>
        <end position="111"/>
    </location>
</feature>
<keyword evidence="4" id="KW-1185">Reference proteome</keyword>
<name>A0A8T9MX89_9NEIS</name>
<reference evidence="3" key="1">
    <citation type="submission" date="2021-12" db="EMBL/GenBank/DDBJ databases">
        <authorList>
            <person name="Veyrier F.J."/>
        </authorList>
    </citation>
    <scope>NUCLEOTIDE SEQUENCE</scope>
    <source>
        <strain evidence="3">17694</strain>
    </source>
</reference>
<evidence type="ECO:0008006" key="5">
    <source>
        <dbReference type="Google" id="ProtNLM"/>
    </source>
</evidence>
<evidence type="ECO:0000256" key="1">
    <source>
        <dbReference type="SAM" id="MobiDB-lite"/>
    </source>
</evidence>
<accession>A0A8T9MX89</accession>
<proteinExistence type="predicted"/>
<evidence type="ECO:0000256" key="2">
    <source>
        <dbReference type="SAM" id="SignalP"/>
    </source>
</evidence>
<dbReference type="Proteomes" id="UP000831534">
    <property type="component" value="Chromosome"/>
</dbReference>
<gene>
    <name evidence="3" type="ORF">LVJ77_11685</name>
</gene>
<organism evidence="3 4">
    <name type="scientific">Conchiformibius kuhniae</name>
    <dbReference type="NCBI Taxonomy" id="211502"/>
    <lineage>
        <taxon>Bacteria</taxon>
        <taxon>Pseudomonadati</taxon>
        <taxon>Pseudomonadota</taxon>
        <taxon>Betaproteobacteria</taxon>
        <taxon>Neisseriales</taxon>
        <taxon>Neisseriaceae</taxon>
        <taxon>Conchiformibius</taxon>
    </lineage>
</organism>
<feature type="compositionally biased region" description="Low complexity" evidence="1">
    <location>
        <begin position="73"/>
        <end position="88"/>
    </location>
</feature>
<dbReference type="AlphaFoldDB" id="A0A8T9MX89"/>
<sequence length="111" mass="11533">MKRAALLAALTLCLCACAVTDSASLNSQSAREYRSIVAAAAQKGQIDTQSPTAQRIHAVFRRLVPHADAANRTGTSPSNGNSPSSAAKKSTHGPCPAAKWQCTPAWSNSPT</sequence>
<keyword evidence="2" id="KW-0732">Signal</keyword>
<evidence type="ECO:0000313" key="4">
    <source>
        <dbReference type="Proteomes" id="UP000831534"/>
    </source>
</evidence>
<evidence type="ECO:0000313" key="3">
    <source>
        <dbReference type="EMBL" id="UOP05754.1"/>
    </source>
</evidence>
<feature type="region of interest" description="Disordered" evidence="1">
    <location>
        <begin position="64"/>
        <end position="111"/>
    </location>
</feature>
<protein>
    <recommendedName>
        <fullName evidence="5">Lipoprotein</fullName>
    </recommendedName>
</protein>
<reference evidence="3" key="2">
    <citation type="journal article" date="2022" name="Res Sq">
        <title>Evolution of multicellular longitudinally dividing oral cavity symbionts (Neisseriaceae).</title>
        <authorList>
            <person name="Nyongesa S."/>
            <person name="Weber P."/>
            <person name="Bernet E."/>
            <person name="Pullido F."/>
            <person name="Nieckarz M."/>
            <person name="Delaby M."/>
            <person name="Nieves C."/>
            <person name="Viehboeck T."/>
            <person name="Krause N."/>
            <person name="Rivera-Millot A."/>
            <person name="Nakamura A."/>
            <person name="Vischer N."/>
            <person name="VanNieuwenhze M."/>
            <person name="Brun Y."/>
            <person name="Cava F."/>
            <person name="Bulgheresi S."/>
            <person name="Veyrier F."/>
        </authorList>
    </citation>
    <scope>NUCLEOTIDE SEQUENCE</scope>
    <source>
        <strain evidence="3">17694</strain>
    </source>
</reference>